<dbReference type="PANTHER" id="PTHR36966:SF1">
    <property type="entry name" value="REP-ASSOCIATED TYROSINE TRANSPOSASE"/>
    <property type="match status" value="1"/>
</dbReference>
<dbReference type="Gene3D" id="3.30.70.1290">
    <property type="entry name" value="Transposase IS200-like"/>
    <property type="match status" value="1"/>
</dbReference>
<protein>
    <submittedName>
        <fullName evidence="2">Transposase</fullName>
    </submittedName>
</protein>
<dbReference type="RefSeq" id="WP_088620970.1">
    <property type="nucleotide sequence ID" value="NZ_CP022129.1"/>
</dbReference>
<reference evidence="2 4" key="1">
    <citation type="submission" date="2017-06" db="EMBL/GenBank/DDBJ databases">
        <title>Genome Sequencing of the methanotroph Methylovulum psychrotolerants str. HV10-M2 isolated from a high-altitude environment.</title>
        <authorList>
            <person name="Mateos-Rivera A."/>
        </authorList>
    </citation>
    <scope>NUCLEOTIDE SEQUENCE [LARGE SCALE GENOMIC DNA]</scope>
    <source>
        <strain evidence="2 4">HV10_M2</strain>
    </source>
</reference>
<feature type="domain" description="Transposase IS200-like" evidence="1">
    <location>
        <begin position="9"/>
        <end position="137"/>
    </location>
</feature>
<proteinExistence type="predicted"/>
<dbReference type="InterPro" id="IPR052715">
    <property type="entry name" value="RAYT_transposase"/>
</dbReference>
<dbReference type="EMBL" id="CP022129">
    <property type="protein sequence ID" value="ASF48100.1"/>
    <property type="molecule type" value="Genomic_DNA"/>
</dbReference>
<dbReference type="SMART" id="SM01321">
    <property type="entry name" value="Y1_Tnp"/>
    <property type="match status" value="1"/>
</dbReference>
<reference evidence="3 5" key="2">
    <citation type="submission" date="2017-11" db="EMBL/GenBank/DDBJ databases">
        <title>Draft Genome Sequence of Methylobacter psychrotolerans Sph1T, an Obligate Methanotroph from Low-Temperature Environments.</title>
        <authorList>
            <person name="Oshkin I.Y."/>
            <person name="Miroshnikov K."/>
            <person name="Belova S.E."/>
            <person name="Korzhenkov A."/>
            <person name="Toshchakov S.V."/>
            <person name="Dedysh S.N."/>
        </authorList>
    </citation>
    <scope>NUCLEOTIDE SEQUENCE [LARGE SCALE GENOMIC DNA]</scope>
    <source>
        <strain evidence="3 5">Sph1</strain>
    </source>
</reference>
<organism evidence="2 4">
    <name type="scientific">Methylovulum psychrotolerans</name>
    <dbReference type="NCBI Taxonomy" id="1704499"/>
    <lineage>
        <taxon>Bacteria</taxon>
        <taxon>Pseudomonadati</taxon>
        <taxon>Pseudomonadota</taxon>
        <taxon>Gammaproteobacteria</taxon>
        <taxon>Methylococcales</taxon>
        <taxon>Methylococcaceae</taxon>
        <taxon>Methylovulum</taxon>
    </lineage>
</organism>
<dbReference type="GO" id="GO:0006313">
    <property type="term" value="P:DNA transposition"/>
    <property type="evidence" value="ECO:0007669"/>
    <property type="project" value="InterPro"/>
</dbReference>
<dbReference type="SUPFAM" id="SSF143422">
    <property type="entry name" value="Transposase IS200-like"/>
    <property type="match status" value="1"/>
</dbReference>
<name>A0A1Z4C3M2_9GAMM</name>
<dbReference type="Proteomes" id="UP000197019">
    <property type="component" value="Chromosome"/>
</dbReference>
<dbReference type="GO" id="GO:0043565">
    <property type="term" value="F:sequence-specific DNA binding"/>
    <property type="evidence" value="ECO:0007669"/>
    <property type="project" value="TreeGrafter"/>
</dbReference>
<sequence length="187" mass="22347">MSDYRRAYVPGGSFFFTVVTERRAPIFRAETARMFLGTALRDCRRNWPFRLDALVLLDEHCHAIWTLPEGDTRYSARWGFIKKEFTKAWLAVEGHEQACSSSRLKQRRRGVWQRRFWEHALRDENDYARHFDYVHYNPVKHGYVERVQDWPYSTFHRYVKQGVYDTDWGGGNFDTSVFDDLDTTAME</sequence>
<evidence type="ECO:0000313" key="2">
    <source>
        <dbReference type="EMBL" id="ASF48100.1"/>
    </source>
</evidence>
<dbReference type="Proteomes" id="UP000237423">
    <property type="component" value="Unassembled WGS sequence"/>
</dbReference>
<evidence type="ECO:0000313" key="4">
    <source>
        <dbReference type="Proteomes" id="UP000197019"/>
    </source>
</evidence>
<keyword evidence="4" id="KW-1185">Reference proteome</keyword>
<dbReference type="EMBL" id="PGFZ01000001">
    <property type="protein sequence ID" value="POZ53136.1"/>
    <property type="molecule type" value="Genomic_DNA"/>
</dbReference>
<dbReference type="KEGG" id="mpsy:CEK71_19645"/>
<dbReference type="PANTHER" id="PTHR36966">
    <property type="entry name" value="REP-ASSOCIATED TYROSINE TRANSPOSASE"/>
    <property type="match status" value="1"/>
</dbReference>
<evidence type="ECO:0000313" key="3">
    <source>
        <dbReference type="EMBL" id="POZ53136.1"/>
    </source>
</evidence>
<gene>
    <name evidence="3" type="ORF">AADEFJLK_00150</name>
    <name evidence="2" type="ORF">CEK71_19645</name>
</gene>
<dbReference type="OrthoDB" id="9794403at2"/>
<dbReference type="InterPro" id="IPR002686">
    <property type="entry name" value="Transposase_17"/>
</dbReference>
<accession>A0A1Z4C3M2</accession>
<evidence type="ECO:0000259" key="1">
    <source>
        <dbReference type="SMART" id="SM01321"/>
    </source>
</evidence>
<dbReference type="AlphaFoldDB" id="A0A1Z4C3M2"/>
<evidence type="ECO:0000313" key="5">
    <source>
        <dbReference type="Proteomes" id="UP000237423"/>
    </source>
</evidence>
<dbReference type="NCBIfam" id="NF047646">
    <property type="entry name" value="REP_Tyr_transpos"/>
    <property type="match status" value="1"/>
</dbReference>
<dbReference type="InterPro" id="IPR036515">
    <property type="entry name" value="Transposase_17_sf"/>
</dbReference>
<dbReference type="GO" id="GO:0004803">
    <property type="term" value="F:transposase activity"/>
    <property type="evidence" value="ECO:0007669"/>
    <property type="project" value="InterPro"/>
</dbReference>